<dbReference type="Gene3D" id="2.80.10.50">
    <property type="match status" value="2"/>
</dbReference>
<sequence>MIFSHSVRADSDLDPIWDPPGGYTVTVVGTTDAFANAVAVDSLGRVVVGGYSYPVAGGNPQFTVVRYHGDDNPSFVGMEDTDFNNTGIATVPAGIDGASGYAVQVCAGDGIVIAGDCTNPAMPQNHSFCLARFTSTGGVDSNFGTAGTVVTRIGRDDAYAKAMTTDSSGSILVAGYSSSSVTGHPVFTVVRYNGSGIEDTNFGTGGVATVAAPGGGAAQASAIAVDSNGSIIVAGTVADLAHPNGALGVARLLPNGAPDPTFHGGAIAIASFANGGNANAVAVDQLNRPIVAGTAFPIAPAATATMALARFTSGGLADTSFGGVGQVNTPLDGCTDGLATGVQVDASGRLFVSGSCRTTQQVLVLAHYNADATLDSAFSPGGYTTALFGSYAGASAVILDGTGRPLVVGSNARIANGFNAFVINRHDYIFSHGFE</sequence>
<dbReference type="EMBL" id="BAAAEU010000024">
    <property type="protein sequence ID" value="GAA0721672.1"/>
    <property type="molecule type" value="Genomic_DNA"/>
</dbReference>
<dbReference type="Proteomes" id="UP001501523">
    <property type="component" value="Unassembled WGS sequence"/>
</dbReference>
<dbReference type="RefSeq" id="WP_379988448.1">
    <property type="nucleotide sequence ID" value="NZ_JBHSMO010000002.1"/>
</dbReference>
<gene>
    <name evidence="1" type="ORF">GCM10009105_32210</name>
</gene>
<keyword evidence="2" id="KW-1185">Reference proteome</keyword>
<dbReference type="NCBIfam" id="TIGR02608">
    <property type="entry name" value="delta_60_rpt"/>
    <property type="match status" value="6"/>
</dbReference>
<comment type="caution">
    <text evidence="1">The sequence shown here is derived from an EMBL/GenBank/DDBJ whole genome shotgun (WGS) entry which is preliminary data.</text>
</comment>
<evidence type="ECO:0008006" key="3">
    <source>
        <dbReference type="Google" id="ProtNLM"/>
    </source>
</evidence>
<reference evidence="1 2" key="1">
    <citation type="journal article" date="2019" name="Int. J. Syst. Evol. Microbiol.">
        <title>The Global Catalogue of Microorganisms (GCM) 10K type strain sequencing project: providing services to taxonomists for standard genome sequencing and annotation.</title>
        <authorList>
            <consortium name="The Broad Institute Genomics Platform"/>
            <consortium name="The Broad Institute Genome Sequencing Center for Infectious Disease"/>
            <person name="Wu L."/>
            <person name="Ma J."/>
        </authorList>
    </citation>
    <scope>NUCLEOTIDE SEQUENCE [LARGE SCALE GENOMIC DNA]</scope>
    <source>
        <strain evidence="1 2">JCM 15421</strain>
    </source>
</reference>
<dbReference type="Pfam" id="PF17164">
    <property type="entry name" value="DUF5122"/>
    <property type="match status" value="3"/>
</dbReference>
<evidence type="ECO:0000313" key="2">
    <source>
        <dbReference type="Proteomes" id="UP001501523"/>
    </source>
</evidence>
<dbReference type="InterPro" id="IPR013431">
    <property type="entry name" value="Delta_60_rpt"/>
</dbReference>
<accession>A0ABN1IUN5</accession>
<protein>
    <recommendedName>
        <fullName evidence="3">Delta-60 repeat domain-containing protein</fullName>
    </recommendedName>
</protein>
<organism evidence="1 2">
    <name type="scientific">Dokdonella soli</name>
    <dbReference type="NCBI Taxonomy" id="529810"/>
    <lineage>
        <taxon>Bacteria</taxon>
        <taxon>Pseudomonadati</taxon>
        <taxon>Pseudomonadota</taxon>
        <taxon>Gammaproteobacteria</taxon>
        <taxon>Lysobacterales</taxon>
        <taxon>Rhodanobacteraceae</taxon>
        <taxon>Dokdonella</taxon>
    </lineage>
</organism>
<name>A0ABN1IUN5_9GAMM</name>
<proteinExistence type="predicted"/>
<dbReference type="SUPFAM" id="SSF101898">
    <property type="entry name" value="NHL repeat"/>
    <property type="match status" value="1"/>
</dbReference>
<evidence type="ECO:0000313" key="1">
    <source>
        <dbReference type="EMBL" id="GAA0721672.1"/>
    </source>
</evidence>